<evidence type="ECO:0000256" key="1">
    <source>
        <dbReference type="ARBA" id="ARBA00022723"/>
    </source>
</evidence>
<dbReference type="Pfam" id="PF13639">
    <property type="entry name" value="zf-RING_2"/>
    <property type="match status" value="1"/>
</dbReference>
<proteinExistence type="predicted"/>
<keyword evidence="1" id="KW-0479">Metal-binding</keyword>
<dbReference type="EMBL" id="MN740839">
    <property type="protein sequence ID" value="QHU14338.1"/>
    <property type="molecule type" value="Genomic_DNA"/>
</dbReference>
<reference evidence="5" key="1">
    <citation type="journal article" date="2020" name="Nature">
        <title>Giant virus diversity and host interactions through global metagenomics.</title>
        <authorList>
            <person name="Schulz F."/>
            <person name="Roux S."/>
            <person name="Paez-Espino D."/>
            <person name="Jungbluth S."/>
            <person name="Walsh D.A."/>
            <person name="Denef V.J."/>
            <person name="McMahon K.D."/>
            <person name="Konstantinidis K.T."/>
            <person name="Eloe-Fadrosh E.A."/>
            <person name="Kyrpides N.C."/>
            <person name="Woyke T."/>
        </authorList>
    </citation>
    <scope>NUCLEOTIDE SEQUENCE</scope>
    <source>
        <strain evidence="5">GVMAG-S-1102113-118</strain>
    </source>
</reference>
<evidence type="ECO:0000256" key="3">
    <source>
        <dbReference type="ARBA" id="ARBA00022833"/>
    </source>
</evidence>
<dbReference type="PROSITE" id="PS50089">
    <property type="entry name" value="ZF_RING_2"/>
    <property type="match status" value="1"/>
</dbReference>
<accession>A0A6C0KDE9</accession>
<dbReference type="SUPFAM" id="SSF57850">
    <property type="entry name" value="RING/U-box"/>
    <property type="match status" value="1"/>
</dbReference>
<keyword evidence="2" id="KW-0863">Zinc-finger</keyword>
<dbReference type="AlphaFoldDB" id="A0A6C0KDE9"/>
<dbReference type="GO" id="GO:0061630">
    <property type="term" value="F:ubiquitin protein ligase activity"/>
    <property type="evidence" value="ECO:0007669"/>
    <property type="project" value="TreeGrafter"/>
</dbReference>
<dbReference type="InterPro" id="IPR001841">
    <property type="entry name" value="Znf_RING"/>
</dbReference>
<feature type="domain" description="RING-type" evidence="4">
    <location>
        <begin position="62"/>
        <end position="104"/>
    </location>
</feature>
<protein>
    <recommendedName>
        <fullName evidence="4">RING-type domain-containing protein</fullName>
    </recommendedName>
</protein>
<dbReference type="GO" id="GO:0005634">
    <property type="term" value="C:nucleus"/>
    <property type="evidence" value="ECO:0007669"/>
    <property type="project" value="TreeGrafter"/>
</dbReference>
<dbReference type="PANTHER" id="PTHR45931">
    <property type="entry name" value="SI:CH211-59O9.10"/>
    <property type="match status" value="1"/>
</dbReference>
<dbReference type="GO" id="GO:0006511">
    <property type="term" value="P:ubiquitin-dependent protein catabolic process"/>
    <property type="evidence" value="ECO:0007669"/>
    <property type="project" value="TreeGrafter"/>
</dbReference>
<dbReference type="InterPro" id="IPR051834">
    <property type="entry name" value="RING_finger_E3_ligase"/>
</dbReference>
<evidence type="ECO:0000313" key="5">
    <source>
        <dbReference type="EMBL" id="QHU14338.1"/>
    </source>
</evidence>
<dbReference type="PANTHER" id="PTHR45931:SF3">
    <property type="entry name" value="RING ZINC FINGER-CONTAINING PROTEIN"/>
    <property type="match status" value="1"/>
</dbReference>
<evidence type="ECO:0000256" key="2">
    <source>
        <dbReference type="ARBA" id="ARBA00022771"/>
    </source>
</evidence>
<evidence type="ECO:0000259" key="4">
    <source>
        <dbReference type="PROSITE" id="PS50089"/>
    </source>
</evidence>
<name>A0A6C0KDE9_9ZZZZ</name>
<dbReference type="Gene3D" id="3.30.40.10">
    <property type="entry name" value="Zinc/RING finger domain, C3HC4 (zinc finger)"/>
    <property type="match status" value="1"/>
</dbReference>
<keyword evidence="3" id="KW-0862">Zinc</keyword>
<dbReference type="SMART" id="SM00184">
    <property type="entry name" value="RING"/>
    <property type="match status" value="1"/>
</dbReference>
<dbReference type="GO" id="GO:0008270">
    <property type="term" value="F:zinc ion binding"/>
    <property type="evidence" value="ECO:0007669"/>
    <property type="project" value="UniProtKB-KW"/>
</dbReference>
<sequence length="110" mass="12649">MEFDRVLALVQELDDQAMMYAQQMSEPQFARVNPVPKVLLNALPSHVVLSKNTAADLSGTTCSICIDGYRPRQHYLTMDCGHSFHKICVHRWFTKYNRTCPVCRKDPFQS</sequence>
<dbReference type="InterPro" id="IPR013083">
    <property type="entry name" value="Znf_RING/FYVE/PHD"/>
</dbReference>
<organism evidence="5">
    <name type="scientific">viral metagenome</name>
    <dbReference type="NCBI Taxonomy" id="1070528"/>
    <lineage>
        <taxon>unclassified sequences</taxon>
        <taxon>metagenomes</taxon>
        <taxon>organismal metagenomes</taxon>
    </lineage>
</organism>